<dbReference type="GO" id="GO:0016197">
    <property type="term" value="P:endosomal transport"/>
    <property type="evidence" value="ECO:0007669"/>
    <property type="project" value="TreeGrafter"/>
</dbReference>
<sequence>MHCRWNSTLEVVYTGVPILTFPIAWDQPSNMQLIVDEWKTGLSLKGEAAEDCRVVGREEIARTVQSLSTYDRVVSFSLYTKAIDFAFDGESMVRIAIRALTLNVYHVGDENVNTYISKPPLSNYFSELVKSFRKQCIELNNLVSKAIENPEYSDSTTHILVAVDRIEDDLYYLSDVISVGVPDMGRLITDSILQLLAFPFLLPSLKGQTCGAKMGITLPFIYYAASYTSLKPRSWLVVLLLHFYFQLRPSVQNLKPNLMVMCANSMSLVNSNSRKPNLMFQV</sequence>
<keyword evidence="2" id="KW-1185">Reference proteome</keyword>
<dbReference type="GO" id="GO:0007034">
    <property type="term" value="P:vacuolar transport"/>
    <property type="evidence" value="ECO:0007669"/>
    <property type="project" value="TreeGrafter"/>
</dbReference>
<name>A0A843X599_COLES</name>
<evidence type="ECO:0008006" key="3">
    <source>
        <dbReference type="Google" id="ProtNLM"/>
    </source>
</evidence>
<evidence type="ECO:0000313" key="1">
    <source>
        <dbReference type="EMBL" id="MQM13255.1"/>
    </source>
</evidence>
<dbReference type="GO" id="GO:0005770">
    <property type="term" value="C:late endosome"/>
    <property type="evidence" value="ECO:0007669"/>
    <property type="project" value="TreeGrafter"/>
</dbReference>
<dbReference type="PANTHER" id="PTHR21481">
    <property type="entry name" value="PROTEIN CLEC16A"/>
    <property type="match status" value="1"/>
</dbReference>
<proteinExistence type="predicted"/>
<organism evidence="1 2">
    <name type="scientific">Colocasia esculenta</name>
    <name type="common">Wild taro</name>
    <name type="synonym">Arum esculentum</name>
    <dbReference type="NCBI Taxonomy" id="4460"/>
    <lineage>
        <taxon>Eukaryota</taxon>
        <taxon>Viridiplantae</taxon>
        <taxon>Streptophyta</taxon>
        <taxon>Embryophyta</taxon>
        <taxon>Tracheophyta</taxon>
        <taxon>Spermatophyta</taxon>
        <taxon>Magnoliopsida</taxon>
        <taxon>Liliopsida</taxon>
        <taxon>Araceae</taxon>
        <taxon>Aroideae</taxon>
        <taxon>Colocasieae</taxon>
        <taxon>Colocasia</taxon>
    </lineage>
</organism>
<dbReference type="GO" id="GO:1901096">
    <property type="term" value="P:regulation of autophagosome maturation"/>
    <property type="evidence" value="ECO:0007669"/>
    <property type="project" value="TreeGrafter"/>
</dbReference>
<dbReference type="Proteomes" id="UP000652761">
    <property type="component" value="Unassembled WGS sequence"/>
</dbReference>
<gene>
    <name evidence="1" type="ORF">Taro_046180</name>
</gene>
<evidence type="ECO:0000313" key="2">
    <source>
        <dbReference type="Proteomes" id="UP000652761"/>
    </source>
</evidence>
<comment type="caution">
    <text evidence="1">The sequence shown here is derived from an EMBL/GenBank/DDBJ whole genome shotgun (WGS) entry which is preliminary data.</text>
</comment>
<accession>A0A843X599</accession>
<dbReference type="OrthoDB" id="294052at2759"/>
<dbReference type="AlphaFoldDB" id="A0A843X599"/>
<dbReference type="InterPro" id="IPR039272">
    <property type="entry name" value="CLEC16A/TT9"/>
</dbReference>
<dbReference type="EMBL" id="NMUH01005624">
    <property type="protein sequence ID" value="MQM13255.1"/>
    <property type="molecule type" value="Genomic_DNA"/>
</dbReference>
<dbReference type="GO" id="GO:0005794">
    <property type="term" value="C:Golgi apparatus"/>
    <property type="evidence" value="ECO:0007669"/>
    <property type="project" value="TreeGrafter"/>
</dbReference>
<reference evidence="1" key="1">
    <citation type="submission" date="2017-07" db="EMBL/GenBank/DDBJ databases">
        <title>Taro Niue Genome Assembly and Annotation.</title>
        <authorList>
            <person name="Atibalentja N."/>
            <person name="Keating K."/>
            <person name="Fields C.J."/>
        </authorList>
    </citation>
    <scope>NUCLEOTIDE SEQUENCE</scope>
    <source>
        <strain evidence="1">Niue_2</strain>
        <tissue evidence="1">Leaf</tissue>
    </source>
</reference>
<dbReference type="Gene3D" id="3.40.50.2000">
    <property type="entry name" value="Glycogen Phosphorylase B"/>
    <property type="match status" value="1"/>
</dbReference>
<dbReference type="PANTHER" id="PTHR21481:SF4">
    <property type="entry name" value="PROTEIN TRANSPARENT TESTA 9"/>
    <property type="match status" value="1"/>
</dbReference>
<dbReference type="SUPFAM" id="SSF53756">
    <property type="entry name" value="UDP-Glycosyltransferase/glycogen phosphorylase"/>
    <property type="match status" value="1"/>
</dbReference>
<protein>
    <recommendedName>
        <fullName evidence="3">Glucuronosyltransferase</fullName>
    </recommendedName>
</protein>